<evidence type="ECO:0000256" key="1">
    <source>
        <dbReference type="ARBA" id="ARBA00001964"/>
    </source>
</evidence>
<dbReference type="EMBL" id="MJAT01000001">
    <property type="protein sequence ID" value="OEH86778.1"/>
    <property type="molecule type" value="Genomic_DNA"/>
</dbReference>
<dbReference type="Pfam" id="PF00456">
    <property type="entry name" value="Transketolase_N"/>
    <property type="match status" value="1"/>
</dbReference>
<dbReference type="InterPro" id="IPR029061">
    <property type="entry name" value="THDP-binding"/>
</dbReference>
<dbReference type="AlphaFoldDB" id="A0A1E5L9P8"/>
<comment type="caution">
    <text evidence="5">The sequence shown here is derived from an EMBL/GenBank/DDBJ whole genome shotgun (WGS) entry which is preliminary data.</text>
</comment>
<organism evidence="5 6">
    <name type="scientific">Desulfuribacillus stibiiarsenatis</name>
    <dbReference type="NCBI Taxonomy" id="1390249"/>
    <lineage>
        <taxon>Bacteria</taxon>
        <taxon>Bacillati</taxon>
        <taxon>Bacillota</taxon>
        <taxon>Desulfuribacillia</taxon>
        <taxon>Desulfuribacillales</taxon>
        <taxon>Desulfuribacillaceae</taxon>
        <taxon>Desulfuribacillus</taxon>
    </lineage>
</organism>
<evidence type="ECO:0000313" key="6">
    <source>
        <dbReference type="Proteomes" id="UP000095255"/>
    </source>
</evidence>
<evidence type="ECO:0000256" key="3">
    <source>
        <dbReference type="ARBA" id="ARBA00023052"/>
    </source>
</evidence>
<name>A0A1E5L9P8_9FIRM</name>
<reference evidence="5 6" key="1">
    <citation type="submission" date="2016-09" db="EMBL/GenBank/DDBJ databases">
        <title>Desulfuribacillus arsenicus sp. nov., an obligately anaerobic, dissimilatory arsenic- and antimonate-reducing bacterium isolated from anoxic sediments.</title>
        <authorList>
            <person name="Abin C.A."/>
            <person name="Hollibaugh J.T."/>
        </authorList>
    </citation>
    <scope>NUCLEOTIDE SEQUENCE [LARGE SCALE GENOMIC DNA]</scope>
    <source>
        <strain evidence="5 6">MLFW-2</strain>
    </source>
</reference>
<dbReference type="CDD" id="cd02012">
    <property type="entry name" value="TPP_TK"/>
    <property type="match status" value="1"/>
</dbReference>
<comment type="cofactor">
    <cofactor evidence="1">
        <name>thiamine diphosphate</name>
        <dbReference type="ChEBI" id="CHEBI:58937"/>
    </cofactor>
</comment>
<dbReference type="OrthoDB" id="8732661at2"/>
<accession>A0A1E5L9P8</accession>
<feature type="domain" description="Transketolase N-terminal" evidence="4">
    <location>
        <begin position="20"/>
        <end position="265"/>
    </location>
</feature>
<evidence type="ECO:0000259" key="4">
    <source>
        <dbReference type="Pfam" id="PF00456"/>
    </source>
</evidence>
<dbReference type="Gene3D" id="3.40.50.970">
    <property type="match status" value="1"/>
</dbReference>
<gene>
    <name evidence="5" type="ORF">BHU72_00455</name>
</gene>
<dbReference type="Proteomes" id="UP000095255">
    <property type="component" value="Unassembled WGS sequence"/>
</dbReference>
<proteinExistence type="inferred from homology"/>
<dbReference type="InterPro" id="IPR005474">
    <property type="entry name" value="Transketolase_N"/>
</dbReference>
<keyword evidence="6" id="KW-1185">Reference proteome</keyword>
<dbReference type="PANTHER" id="PTHR47514">
    <property type="entry name" value="TRANSKETOLASE N-TERMINAL SECTION-RELATED"/>
    <property type="match status" value="1"/>
</dbReference>
<sequence>MQKEQLILIQEKARLIRQDICTMTCKAKSGHPGGSLSSADIVAYLYFHAMNVDPKNPKDPNRDRFVLSKGHASPVLYGALAEKGFFPREELLNFRKIGAMLQGHPEMKGTPGVDMSTGSLGQGLAAANGMALAGKLDKKDYRVFVVMGDGEIQEGMIWEAAMASAHYKLDNVTAFLDYNGLQIDGPTEEVMSLCDVAAKWQSFCWHTIEIDGHNIEEIHAAVEEAKTVKGKPTIIIAKTVKGKGVSYMENQVGWHGNAPSDEQLETALADLADIADFCGGAQ</sequence>
<dbReference type="PANTHER" id="PTHR47514:SF1">
    <property type="entry name" value="TRANSKETOLASE N-TERMINAL SECTION-RELATED"/>
    <property type="match status" value="1"/>
</dbReference>
<comment type="similarity">
    <text evidence="2">Belongs to the transketolase family.</text>
</comment>
<evidence type="ECO:0000313" key="5">
    <source>
        <dbReference type="EMBL" id="OEH86778.1"/>
    </source>
</evidence>
<protein>
    <submittedName>
        <fullName evidence="5">Transketolase</fullName>
    </submittedName>
</protein>
<dbReference type="SUPFAM" id="SSF52518">
    <property type="entry name" value="Thiamin diphosphate-binding fold (THDP-binding)"/>
    <property type="match status" value="1"/>
</dbReference>
<evidence type="ECO:0000256" key="2">
    <source>
        <dbReference type="ARBA" id="ARBA00007131"/>
    </source>
</evidence>
<dbReference type="STRING" id="1390249.BHU72_00455"/>
<dbReference type="RefSeq" id="WP_069700655.1">
    <property type="nucleotide sequence ID" value="NZ_MJAT01000001.1"/>
</dbReference>
<keyword evidence="3" id="KW-0786">Thiamine pyrophosphate</keyword>